<accession>A0A673XL11</accession>
<dbReference type="Gene3D" id="2.130.10.130">
    <property type="entry name" value="Integrin alpha, N-terminal"/>
    <property type="match status" value="1"/>
</dbReference>
<comment type="subcellular location">
    <subcellularLocation>
        <location evidence="1 14">Membrane</location>
        <topology evidence="1 14">Single-pass type I membrane protein</topology>
    </subcellularLocation>
</comment>
<feature type="signal peptide" evidence="14">
    <location>
        <begin position="1"/>
        <end position="29"/>
    </location>
</feature>
<dbReference type="PROSITE" id="PS00242">
    <property type="entry name" value="INTEGRIN_ALPHA"/>
    <property type="match status" value="1"/>
</dbReference>
<evidence type="ECO:0000256" key="2">
    <source>
        <dbReference type="ARBA" id="ARBA00008054"/>
    </source>
</evidence>
<keyword evidence="8 14" id="KW-0401">Integrin</keyword>
<dbReference type="Pfam" id="PF20805">
    <property type="entry name" value="Integrin_A_Ig_2"/>
    <property type="match status" value="1"/>
</dbReference>
<evidence type="ECO:0000256" key="4">
    <source>
        <dbReference type="ARBA" id="ARBA00022729"/>
    </source>
</evidence>
<dbReference type="PROSITE" id="PS51470">
    <property type="entry name" value="FG_GAP"/>
    <property type="match status" value="4"/>
</dbReference>
<dbReference type="Proteomes" id="UP000472277">
    <property type="component" value="Chromosome 3"/>
</dbReference>
<dbReference type="InterPro" id="IPR048285">
    <property type="entry name" value="Integrin_alpha_Ig-like_2"/>
</dbReference>
<evidence type="ECO:0000259" key="16">
    <source>
        <dbReference type="Pfam" id="PF20805"/>
    </source>
</evidence>
<dbReference type="PRINTS" id="PR01185">
    <property type="entry name" value="INTEGRINA"/>
</dbReference>
<dbReference type="SUPFAM" id="SSF69179">
    <property type="entry name" value="Integrin domains"/>
    <property type="match status" value="3"/>
</dbReference>
<keyword evidence="11 14" id="KW-0675">Receptor</keyword>
<keyword evidence="9 14" id="KW-0472">Membrane</keyword>
<dbReference type="Gene3D" id="2.60.40.1530">
    <property type="entry name" value="ntegrin, alpha v. Chain A, domain 4"/>
    <property type="match status" value="1"/>
</dbReference>
<feature type="domain" description="Integrin alpha third immunoglobulin-like" evidence="17">
    <location>
        <begin position="867"/>
        <end position="945"/>
    </location>
</feature>
<evidence type="ECO:0000256" key="5">
    <source>
        <dbReference type="ARBA" id="ARBA00022737"/>
    </source>
</evidence>
<feature type="repeat" description="FG-GAP" evidence="13">
    <location>
        <begin position="34"/>
        <end position="98"/>
    </location>
</feature>
<dbReference type="Gene3D" id="2.60.40.1510">
    <property type="entry name" value="ntegrin, alpha v. Chain A, domain 3"/>
    <property type="match status" value="1"/>
</dbReference>
<evidence type="ECO:0000259" key="17">
    <source>
        <dbReference type="Pfam" id="PF20806"/>
    </source>
</evidence>
<dbReference type="Gene3D" id="2.60.40.1460">
    <property type="entry name" value="Integrin domains. Chain A, domain 2"/>
    <property type="match status" value="1"/>
</dbReference>
<dbReference type="Gene3D" id="1.20.5.930">
    <property type="entry name" value="Bicelle-embedded integrin alpha(iib) transmembrane segment"/>
    <property type="match status" value="1"/>
</dbReference>
<dbReference type="PANTHER" id="PTHR23220:SF5">
    <property type="entry name" value="INTEGRIN ALPHA-8"/>
    <property type="match status" value="1"/>
</dbReference>
<evidence type="ECO:0000256" key="12">
    <source>
        <dbReference type="ARBA" id="ARBA00023180"/>
    </source>
</evidence>
<dbReference type="GO" id="GO:0033627">
    <property type="term" value="P:cell adhesion mediated by integrin"/>
    <property type="evidence" value="ECO:0007669"/>
    <property type="project" value="TreeGrafter"/>
</dbReference>
<evidence type="ECO:0000256" key="13">
    <source>
        <dbReference type="PROSITE-ProRule" id="PRU00803"/>
    </source>
</evidence>
<dbReference type="Pfam" id="PF20806">
    <property type="entry name" value="Integrin_A_Ig_3"/>
    <property type="match status" value="2"/>
</dbReference>
<dbReference type="GO" id="GO:0008305">
    <property type="term" value="C:integrin complex"/>
    <property type="evidence" value="ECO:0007669"/>
    <property type="project" value="InterPro"/>
</dbReference>
<sequence>MCAYRMCAFGGMMCRVVLVLWLVLSVVSGFNLHAERPAVYRGPEGSYFGYSVDFYRPTPESSTLSVLVGAPKANTSQPGIIEGGAVYYCPYPPNPDPTKQPYSCTQIPFDNANNRMIKVNGTREPLEFKSHQWFGASVRTHKGKVVACAPLYHWRTVKVDGEKDPVGTCFVAVQNFSAYAEYSPCRTNDPDPEGQGFCQAGFSVDFTKKLLLPIGSGVGLSVTDHCVFLTSLSPGQVMTAGVAEILNGYSLKAVLRRVPGEKHTHAAADTHDDSYLGYSVAVGEFTGDSEQELIAGVPRGAQNFGYVAVINSTNLTFIMNFTGEQMASYFGYSVAVTDLNGDGYDDVLVGAPLYMERERESKPKEVGRVYLYLQHSPLTFSEPLLLTGTHTFGRFGTAIAPLGDLNQDGYNDVAVGCPFGGEDRSGLVLIYNGQKDLTARGLTLSQELYGAWTSSSGLSGYGFTLRGDRDLDNNHYPGTLPSTYFLLFFPFHFSPPFFWTRPVVSVEAEMILTPRILNPDDRSCLLTESDTMVTCYCVIVNKLSVTRCLPPPSLSLCPSQEEDEFRDKLTPISLALNYSLAPPSNLDLPPVLNRYSSTFLQEQAYILLDCGEDNKCIPDLQLSASMDRTELVVGDDNLVMLTINAVNKGEGAYETELHTLLPPEADYIGVERRIESLSRLNCEYRMVNDSRLVVCDLGNPMVAGTERRGLVFTPQVVLDVVNHLLSTSFVLILSLFSFFLYRSSFSFFLSLSLSLSLSRVCHPSQVVLPFPHWEPKENPVKEDDVGPQVTHIYELHNSGPSSIREAELQVGWPSRFRDEHLLYALEVLTDGPISCRSNTSLNPLGLQVTQPHLLLRLDMTLYSCTDNCSNIICLGVLCVVGRLDRGQSAVVKIRSRLWAHTFLQRRNDPYLLNSTVSFRVTALPYRLQPSSLPQHTTSMGTLVLWGTPDVAFAVPLWVIILAILLGLLVLAMLTLAMWKCGFFDRARPPADDVSDREQLTSDQLADA</sequence>
<feature type="chain" id="PRO_5025710102" evidence="14">
    <location>
        <begin position="30"/>
        <end position="1007"/>
    </location>
</feature>
<dbReference type="PANTHER" id="PTHR23220">
    <property type="entry name" value="INTEGRIN ALPHA"/>
    <property type="match status" value="1"/>
</dbReference>
<feature type="repeat" description="FG-GAP" evidence="13">
    <location>
        <begin position="382"/>
        <end position="440"/>
    </location>
</feature>
<evidence type="ECO:0000256" key="6">
    <source>
        <dbReference type="ARBA" id="ARBA00022889"/>
    </source>
</evidence>
<organism evidence="18 19">
    <name type="scientific">Salmo trutta</name>
    <name type="common">Brown trout</name>
    <dbReference type="NCBI Taxonomy" id="8032"/>
    <lineage>
        <taxon>Eukaryota</taxon>
        <taxon>Metazoa</taxon>
        <taxon>Chordata</taxon>
        <taxon>Craniata</taxon>
        <taxon>Vertebrata</taxon>
        <taxon>Euteleostomi</taxon>
        <taxon>Actinopterygii</taxon>
        <taxon>Neopterygii</taxon>
        <taxon>Teleostei</taxon>
        <taxon>Protacanthopterygii</taxon>
        <taxon>Salmoniformes</taxon>
        <taxon>Salmonidae</taxon>
        <taxon>Salmoninae</taxon>
        <taxon>Salmo</taxon>
    </lineage>
</organism>
<dbReference type="InterPro" id="IPR028994">
    <property type="entry name" value="Integrin_alpha_N"/>
</dbReference>
<keyword evidence="12" id="KW-0325">Glycoprotein</keyword>
<keyword evidence="5" id="KW-0677">Repeat</keyword>
<dbReference type="InterPro" id="IPR013517">
    <property type="entry name" value="FG-GAP"/>
</dbReference>
<keyword evidence="10" id="KW-1015">Disulfide bond</keyword>
<dbReference type="InterPro" id="IPR018184">
    <property type="entry name" value="Integrin_alpha_C_CS"/>
</dbReference>
<feature type="transmembrane region" description="Helical" evidence="14">
    <location>
        <begin position="954"/>
        <end position="978"/>
    </location>
</feature>
<evidence type="ECO:0000256" key="11">
    <source>
        <dbReference type="ARBA" id="ARBA00023170"/>
    </source>
</evidence>
<dbReference type="AlphaFoldDB" id="A0A673XL11"/>
<feature type="domain" description="Integrin alpha first immunoglubulin-like" evidence="15">
    <location>
        <begin position="563"/>
        <end position="609"/>
    </location>
</feature>
<reference evidence="18" key="1">
    <citation type="submission" date="2025-08" db="UniProtKB">
        <authorList>
            <consortium name="Ensembl"/>
        </authorList>
    </citation>
    <scope>IDENTIFICATION</scope>
</reference>
<gene>
    <name evidence="18" type="primary">ITGA8</name>
    <name evidence="18" type="synonym">LOC115180239</name>
</gene>
<dbReference type="GO" id="GO:0009897">
    <property type="term" value="C:external side of plasma membrane"/>
    <property type="evidence" value="ECO:0007669"/>
    <property type="project" value="TreeGrafter"/>
</dbReference>
<reference evidence="18" key="2">
    <citation type="submission" date="2025-09" db="UniProtKB">
        <authorList>
            <consortium name="Ensembl"/>
        </authorList>
    </citation>
    <scope>IDENTIFICATION</scope>
</reference>
<dbReference type="GeneTree" id="ENSGT00940000156737"/>
<dbReference type="InterPro" id="IPR032695">
    <property type="entry name" value="Integrin_dom_sf"/>
</dbReference>
<proteinExistence type="inferred from homology"/>
<dbReference type="SUPFAM" id="SSF69318">
    <property type="entry name" value="Integrin alpha N-terminal domain"/>
    <property type="match status" value="1"/>
</dbReference>
<dbReference type="Ensembl" id="ENSSTUT00000022187.1">
    <property type="protein sequence ID" value="ENSSTUP00000021101.1"/>
    <property type="gene ID" value="ENSSTUG00000008399.1"/>
</dbReference>
<keyword evidence="4 14" id="KW-0732">Signal</keyword>
<dbReference type="GO" id="GO:0005178">
    <property type="term" value="F:integrin binding"/>
    <property type="evidence" value="ECO:0007669"/>
    <property type="project" value="TreeGrafter"/>
</dbReference>
<evidence type="ECO:0000259" key="15">
    <source>
        <dbReference type="Pfam" id="PF08441"/>
    </source>
</evidence>
<dbReference type="GO" id="GO:0007229">
    <property type="term" value="P:integrin-mediated signaling pathway"/>
    <property type="evidence" value="ECO:0007669"/>
    <property type="project" value="UniProtKB-KW"/>
</dbReference>
<keyword evidence="19" id="KW-1185">Reference proteome</keyword>
<dbReference type="InterPro" id="IPR048286">
    <property type="entry name" value="Integrin_alpha_Ig-like_3"/>
</dbReference>
<evidence type="ECO:0000313" key="19">
    <source>
        <dbReference type="Proteomes" id="UP000472277"/>
    </source>
</evidence>
<dbReference type="GO" id="GO:0007160">
    <property type="term" value="P:cell-matrix adhesion"/>
    <property type="evidence" value="ECO:0007669"/>
    <property type="project" value="TreeGrafter"/>
</dbReference>
<feature type="repeat" description="FG-GAP" evidence="13">
    <location>
        <begin position="120"/>
        <end position="181"/>
    </location>
</feature>
<comment type="similarity">
    <text evidence="2 14">Belongs to the integrin alpha chain family.</text>
</comment>
<evidence type="ECO:0000256" key="10">
    <source>
        <dbReference type="ARBA" id="ARBA00023157"/>
    </source>
</evidence>
<feature type="domain" description="Integrin alpha third immunoglobulin-like" evidence="17">
    <location>
        <begin position="755"/>
        <end position="852"/>
    </location>
</feature>
<evidence type="ECO:0000256" key="3">
    <source>
        <dbReference type="ARBA" id="ARBA00022692"/>
    </source>
</evidence>
<dbReference type="InterPro" id="IPR013649">
    <property type="entry name" value="Integrin_alpha_Ig-like_1"/>
</dbReference>
<dbReference type="GO" id="GO:0098609">
    <property type="term" value="P:cell-cell adhesion"/>
    <property type="evidence" value="ECO:0007669"/>
    <property type="project" value="TreeGrafter"/>
</dbReference>
<keyword evidence="6 14" id="KW-0130">Cell adhesion</keyword>
<evidence type="ECO:0000256" key="9">
    <source>
        <dbReference type="ARBA" id="ARBA00023136"/>
    </source>
</evidence>
<dbReference type="Pfam" id="PF08441">
    <property type="entry name" value="Integrin_A_Ig_1"/>
    <property type="match status" value="1"/>
</dbReference>
<dbReference type="SMART" id="SM00191">
    <property type="entry name" value="Int_alpha"/>
    <property type="match status" value="4"/>
</dbReference>
<evidence type="ECO:0000256" key="14">
    <source>
        <dbReference type="RuleBase" id="RU003762"/>
    </source>
</evidence>
<protein>
    <submittedName>
        <fullName evidence="18">Integrin subunit alpha 8</fullName>
    </submittedName>
</protein>
<dbReference type="InterPro" id="IPR000413">
    <property type="entry name" value="Integrin_alpha"/>
</dbReference>
<evidence type="ECO:0000313" key="18">
    <source>
        <dbReference type="Ensembl" id="ENSSTUP00000021101.1"/>
    </source>
</evidence>
<keyword evidence="7 14" id="KW-1133">Transmembrane helix</keyword>
<evidence type="ECO:0000256" key="7">
    <source>
        <dbReference type="ARBA" id="ARBA00022989"/>
    </source>
</evidence>
<evidence type="ECO:0000256" key="1">
    <source>
        <dbReference type="ARBA" id="ARBA00004479"/>
    </source>
</evidence>
<name>A0A673XL11_SALTR</name>
<dbReference type="Pfam" id="PF01839">
    <property type="entry name" value="FG-GAP"/>
    <property type="match status" value="3"/>
</dbReference>
<dbReference type="FunFam" id="1.20.5.930:FF:000001">
    <property type="entry name" value="Integrin subunit alpha V"/>
    <property type="match status" value="1"/>
</dbReference>
<keyword evidence="3 14" id="KW-0812">Transmembrane</keyword>
<feature type="repeat" description="FG-GAP" evidence="13">
    <location>
        <begin position="316"/>
        <end position="381"/>
    </location>
</feature>
<dbReference type="InterPro" id="IPR013519">
    <property type="entry name" value="Int_alpha_beta-p"/>
</dbReference>
<feature type="domain" description="Integrin alpha second immunoglobulin-like" evidence="16">
    <location>
        <begin position="610"/>
        <end position="708"/>
    </location>
</feature>
<evidence type="ECO:0000256" key="8">
    <source>
        <dbReference type="ARBA" id="ARBA00023037"/>
    </source>
</evidence>